<dbReference type="Gene3D" id="1.10.287.130">
    <property type="match status" value="1"/>
</dbReference>
<dbReference type="InterPro" id="IPR036097">
    <property type="entry name" value="HisK_dim/P_sf"/>
</dbReference>
<dbReference type="RefSeq" id="WP_152154203.1">
    <property type="nucleotide sequence ID" value="NZ_WEIO01000013.1"/>
</dbReference>
<evidence type="ECO:0000256" key="12">
    <source>
        <dbReference type="ARBA" id="ARBA00023012"/>
    </source>
</evidence>
<dbReference type="GO" id="GO:0000155">
    <property type="term" value="F:phosphorelay sensor kinase activity"/>
    <property type="evidence" value="ECO:0007669"/>
    <property type="project" value="InterPro"/>
</dbReference>
<protein>
    <recommendedName>
        <fullName evidence="3">histidine kinase</fullName>
        <ecNumber evidence="3">2.7.13.3</ecNumber>
    </recommendedName>
</protein>
<dbReference type="FunFam" id="3.30.565.10:FF:000006">
    <property type="entry name" value="Sensor histidine kinase WalK"/>
    <property type="match status" value="1"/>
</dbReference>
<evidence type="ECO:0000256" key="1">
    <source>
        <dbReference type="ARBA" id="ARBA00000085"/>
    </source>
</evidence>
<keyword evidence="7 14" id="KW-0812">Transmembrane</keyword>
<evidence type="ECO:0000256" key="4">
    <source>
        <dbReference type="ARBA" id="ARBA00022475"/>
    </source>
</evidence>
<keyword evidence="10" id="KW-0067">ATP-binding</keyword>
<dbReference type="CDD" id="cd00075">
    <property type="entry name" value="HATPase"/>
    <property type="match status" value="1"/>
</dbReference>
<dbReference type="Gene3D" id="6.10.340.10">
    <property type="match status" value="1"/>
</dbReference>
<dbReference type="Pfam" id="PF02518">
    <property type="entry name" value="HATPase_c"/>
    <property type="match status" value="1"/>
</dbReference>
<dbReference type="GO" id="GO:0005524">
    <property type="term" value="F:ATP binding"/>
    <property type="evidence" value="ECO:0007669"/>
    <property type="project" value="UniProtKB-KW"/>
</dbReference>
<dbReference type="PANTHER" id="PTHR45436">
    <property type="entry name" value="SENSOR HISTIDINE KINASE YKOH"/>
    <property type="match status" value="1"/>
</dbReference>
<evidence type="ECO:0000256" key="10">
    <source>
        <dbReference type="ARBA" id="ARBA00022840"/>
    </source>
</evidence>
<evidence type="ECO:0000313" key="17">
    <source>
        <dbReference type="EMBL" id="KAB7704445.1"/>
    </source>
</evidence>
<keyword evidence="13 14" id="KW-0472">Membrane</keyword>
<evidence type="ECO:0000259" key="15">
    <source>
        <dbReference type="PROSITE" id="PS50109"/>
    </source>
</evidence>
<gene>
    <name evidence="17" type="ORF">F9802_17270</name>
</gene>
<keyword evidence="18" id="KW-1185">Reference proteome</keyword>
<feature type="transmembrane region" description="Helical" evidence="14">
    <location>
        <begin position="12"/>
        <end position="30"/>
    </location>
</feature>
<dbReference type="SUPFAM" id="SSF55874">
    <property type="entry name" value="ATPase domain of HSP90 chaperone/DNA topoisomerase II/histidine kinase"/>
    <property type="match status" value="1"/>
</dbReference>
<dbReference type="CDD" id="cd00082">
    <property type="entry name" value="HisKA"/>
    <property type="match status" value="1"/>
</dbReference>
<keyword evidence="6" id="KW-0808">Transferase</keyword>
<dbReference type="EC" id="2.7.13.3" evidence="3"/>
<dbReference type="SMART" id="SM00304">
    <property type="entry name" value="HAMP"/>
    <property type="match status" value="1"/>
</dbReference>
<evidence type="ECO:0000256" key="6">
    <source>
        <dbReference type="ARBA" id="ARBA00022679"/>
    </source>
</evidence>
<keyword evidence="9" id="KW-0418">Kinase</keyword>
<keyword evidence="5" id="KW-0597">Phosphoprotein</keyword>
<sequence>MRLRTRIQLSTTVVLIVLLIIANTSIYFVFKNTTTTSEQNRLTNTSNNIAEEMNTNANISMVQVLQAYLISDGMIRIVDSNNNPVIEVTTNNDYRNIRSKYDDDQFEGVVQYKDSMFVIVSIPAINENGAVVNLQVIENVDLLFSSVDDLKWVLMFATMVVIIILFAASGFLGRVISRPIQRLTQTMKTIEENESYEQIAITNHTKDELNEMASTFNRMMEKLEKSYSKQEQFVADASHELKTPLTVIDSYVKLLKRWGKERPDILEEAIDAIASESSRMKYLTEQLLQLAKSEEVIESEKEVVNIISIVETTIQRLQQAFKHTIYLKNEQREIHMKIHEQSFVQLLVILLDNAKKYSDDDILVEVKETNNSMSLSVKDNGVGIPLDTQPHVFDRLYRVDKTRSRKTGGSGLGLSIAKRIAEQHDGNITLESAEGKGSTFTVTLPK</sequence>
<comment type="caution">
    <text evidence="17">The sequence shown here is derived from an EMBL/GenBank/DDBJ whole genome shotgun (WGS) entry which is preliminary data.</text>
</comment>
<accession>A0A6I1FBE9</accession>
<dbReference type="Pfam" id="PF00672">
    <property type="entry name" value="HAMP"/>
    <property type="match status" value="1"/>
</dbReference>
<proteinExistence type="predicted"/>
<dbReference type="AlphaFoldDB" id="A0A6I1FBE9"/>
<dbReference type="InterPro" id="IPR036890">
    <property type="entry name" value="HATPase_C_sf"/>
</dbReference>
<evidence type="ECO:0000256" key="5">
    <source>
        <dbReference type="ARBA" id="ARBA00022553"/>
    </source>
</evidence>
<dbReference type="PROSITE" id="PS50109">
    <property type="entry name" value="HIS_KIN"/>
    <property type="match status" value="1"/>
</dbReference>
<feature type="transmembrane region" description="Helical" evidence="14">
    <location>
        <begin position="152"/>
        <end position="172"/>
    </location>
</feature>
<dbReference type="PROSITE" id="PS50885">
    <property type="entry name" value="HAMP"/>
    <property type="match status" value="1"/>
</dbReference>
<evidence type="ECO:0000256" key="2">
    <source>
        <dbReference type="ARBA" id="ARBA00004651"/>
    </source>
</evidence>
<organism evidence="17 18">
    <name type="scientific">Bacillus aerolatus</name>
    <dbReference type="NCBI Taxonomy" id="2653354"/>
    <lineage>
        <taxon>Bacteria</taxon>
        <taxon>Bacillati</taxon>
        <taxon>Bacillota</taxon>
        <taxon>Bacilli</taxon>
        <taxon>Bacillales</taxon>
        <taxon>Bacillaceae</taxon>
        <taxon>Bacillus</taxon>
    </lineage>
</organism>
<dbReference type="Proteomes" id="UP000429595">
    <property type="component" value="Unassembled WGS sequence"/>
</dbReference>
<dbReference type="GO" id="GO:0005886">
    <property type="term" value="C:plasma membrane"/>
    <property type="evidence" value="ECO:0007669"/>
    <property type="project" value="UniProtKB-SubCell"/>
</dbReference>
<evidence type="ECO:0000259" key="16">
    <source>
        <dbReference type="PROSITE" id="PS50885"/>
    </source>
</evidence>
<dbReference type="PANTHER" id="PTHR45436:SF5">
    <property type="entry name" value="SENSOR HISTIDINE KINASE TRCS"/>
    <property type="match status" value="1"/>
</dbReference>
<evidence type="ECO:0000256" key="11">
    <source>
        <dbReference type="ARBA" id="ARBA00022989"/>
    </source>
</evidence>
<feature type="domain" description="Histidine kinase" evidence="15">
    <location>
        <begin position="236"/>
        <end position="446"/>
    </location>
</feature>
<dbReference type="InterPro" id="IPR004358">
    <property type="entry name" value="Sig_transdc_His_kin-like_C"/>
</dbReference>
<dbReference type="InterPro" id="IPR005467">
    <property type="entry name" value="His_kinase_dom"/>
</dbReference>
<evidence type="ECO:0000256" key="3">
    <source>
        <dbReference type="ARBA" id="ARBA00012438"/>
    </source>
</evidence>
<dbReference type="Gene3D" id="3.30.565.10">
    <property type="entry name" value="Histidine kinase-like ATPase, C-terminal domain"/>
    <property type="match status" value="1"/>
</dbReference>
<dbReference type="InterPro" id="IPR003661">
    <property type="entry name" value="HisK_dim/P_dom"/>
</dbReference>
<evidence type="ECO:0000256" key="14">
    <source>
        <dbReference type="SAM" id="Phobius"/>
    </source>
</evidence>
<dbReference type="SMART" id="SM00387">
    <property type="entry name" value="HATPase_c"/>
    <property type="match status" value="1"/>
</dbReference>
<reference evidence="17 18" key="1">
    <citation type="submission" date="2019-10" db="EMBL/GenBank/DDBJ databases">
        <title>Bacillus aerolatum sp. nov., isolated from bioaerosol of sport playgrounds.</title>
        <authorList>
            <person name="Chen P."/>
            <person name="Zhang G."/>
        </authorList>
    </citation>
    <scope>NUCLEOTIDE SEQUENCE [LARGE SCALE GENOMIC DNA]</scope>
    <source>
        <strain evidence="17 18">CX253</strain>
    </source>
</reference>
<evidence type="ECO:0000256" key="8">
    <source>
        <dbReference type="ARBA" id="ARBA00022741"/>
    </source>
</evidence>
<dbReference type="SUPFAM" id="SSF158472">
    <property type="entry name" value="HAMP domain-like"/>
    <property type="match status" value="1"/>
</dbReference>
<dbReference type="SUPFAM" id="SSF47384">
    <property type="entry name" value="Homodimeric domain of signal transducing histidine kinase"/>
    <property type="match status" value="1"/>
</dbReference>
<feature type="domain" description="HAMP" evidence="16">
    <location>
        <begin position="174"/>
        <end position="228"/>
    </location>
</feature>
<evidence type="ECO:0000256" key="9">
    <source>
        <dbReference type="ARBA" id="ARBA00022777"/>
    </source>
</evidence>
<dbReference type="PRINTS" id="PR00344">
    <property type="entry name" value="BCTRLSENSOR"/>
</dbReference>
<dbReference type="FunFam" id="1.10.287.130:FF:000001">
    <property type="entry name" value="Two-component sensor histidine kinase"/>
    <property type="match status" value="1"/>
</dbReference>
<dbReference type="InterPro" id="IPR050428">
    <property type="entry name" value="TCS_sensor_his_kinase"/>
</dbReference>
<evidence type="ECO:0000313" key="18">
    <source>
        <dbReference type="Proteomes" id="UP000429595"/>
    </source>
</evidence>
<dbReference type="SMART" id="SM00388">
    <property type="entry name" value="HisKA"/>
    <property type="match status" value="1"/>
</dbReference>
<comment type="catalytic activity">
    <reaction evidence="1">
        <text>ATP + protein L-histidine = ADP + protein N-phospho-L-histidine.</text>
        <dbReference type="EC" id="2.7.13.3"/>
    </reaction>
</comment>
<keyword evidence="12" id="KW-0902">Two-component regulatory system</keyword>
<dbReference type="InterPro" id="IPR003660">
    <property type="entry name" value="HAMP_dom"/>
</dbReference>
<dbReference type="InterPro" id="IPR003594">
    <property type="entry name" value="HATPase_dom"/>
</dbReference>
<dbReference type="CDD" id="cd06225">
    <property type="entry name" value="HAMP"/>
    <property type="match status" value="1"/>
</dbReference>
<keyword evidence="4" id="KW-1003">Cell membrane</keyword>
<comment type="subcellular location">
    <subcellularLocation>
        <location evidence="2">Cell membrane</location>
        <topology evidence="2">Multi-pass membrane protein</topology>
    </subcellularLocation>
</comment>
<keyword evidence="8" id="KW-0547">Nucleotide-binding</keyword>
<dbReference type="Pfam" id="PF00512">
    <property type="entry name" value="HisKA"/>
    <property type="match status" value="1"/>
</dbReference>
<evidence type="ECO:0000256" key="7">
    <source>
        <dbReference type="ARBA" id="ARBA00022692"/>
    </source>
</evidence>
<evidence type="ECO:0000256" key="13">
    <source>
        <dbReference type="ARBA" id="ARBA00023136"/>
    </source>
</evidence>
<keyword evidence="11 14" id="KW-1133">Transmembrane helix</keyword>
<dbReference type="EMBL" id="WEIO01000013">
    <property type="protein sequence ID" value="KAB7704445.1"/>
    <property type="molecule type" value="Genomic_DNA"/>
</dbReference>
<name>A0A6I1FBE9_9BACI</name>